<comment type="caution">
    <text evidence="2">The sequence shown here is derived from an EMBL/GenBank/DDBJ whole genome shotgun (WGS) entry which is preliminary data.</text>
</comment>
<name>A0A9Q1IEF7_SYNKA</name>
<reference evidence="2" key="1">
    <citation type="journal article" date="2023" name="Science">
        <title>Genome structures resolve the early diversification of teleost fishes.</title>
        <authorList>
            <person name="Parey E."/>
            <person name="Louis A."/>
            <person name="Montfort J."/>
            <person name="Bouchez O."/>
            <person name="Roques C."/>
            <person name="Iampietro C."/>
            <person name="Lluch J."/>
            <person name="Castinel A."/>
            <person name="Donnadieu C."/>
            <person name="Desvignes T."/>
            <person name="Floi Bucao C."/>
            <person name="Jouanno E."/>
            <person name="Wen M."/>
            <person name="Mejri S."/>
            <person name="Dirks R."/>
            <person name="Jansen H."/>
            <person name="Henkel C."/>
            <person name="Chen W.J."/>
            <person name="Zahm M."/>
            <person name="Cabau C."/>
            <person name="Klopp C."/>
            <person name="Thompson A.W."/>
            <person name="Robinson-Rechavi M."/>
            <person name="Braasch I."/>
            <person name="Lecointre G."/>
            <person name="Bobe J."/>
            <person name="Postlethwait J.H."/>
            <person name="Berthelot C."/>
            <person name="Roest Crollius H."/>
            <person name="Guiguen Y."/>
        </authorList>
    </citation>
    <scope>NUCLEOTIDE SEQUENCE</scope>
    <source>
        <strain evidence="2">WJC10195</strain>
    </source>
</reference>
<protein>
    <submittedName>
        <fullName evidence="2">Uncharacterized protein</fullName>
    </submittedName>
</protein>
<dbReference type="Proteomes" id="UP001152622">
    <property type="component" value="Chromosome 18"/>
</dbReference>
<proteinExistence type="predicted"/>
<evidence type="ECO:0000313" key="3">
    <source>
        <dbReference type="Proteomes" id="UP001152622"/>
    </source>
</evidence>
<gene>
    <name evidence="2" type="ORF">SKAU_G00365110</name>
</gene>
<feature type="region of interest" description="Disordered" evidence="1">
    <location>
        <begin position="63"/>
        <end position="113"/>
    </location>
</feature>
<organism evidence="2 3">
    <name type="scientific">Synaphobranchus kaupii</name>
    <name type="common">Kaup's arrowtooth eel</name>
    <dbReference type="NCBI Taxonomy" id="118154"/>
    <lineage>
        <taxon>Eukaryota</taxon>
        <taxon>Metazoa</taxon>
        <taxon>Chordata</taxon>
        <taxon>Craniata</taxon>
        <taxon>Vertebrata</taxon>
        <taxon>Euteleostomi</taxon>
        <taxon>Actinopterygii</taxon>
        <taxon>Neopterygii</taxon>
        <taxon>Teleostei</taxon>
        <taxon>Anguilliformes</taxon>
        <taxon>Synaphobranchidae</taxon>
        <taxon>Synaphobranchus</taxon>
    </lineage>
</organism>
<sequence length="240" mass="27312">MKGGVDVRVPRQAVQLWFVSRFPDLDGRLAHTTVPQPAPGRIPPPCIQELFIFQREECAPAGAKTRRVSKANFNKEPGWERESPPRPATANTSRGPKKQNMADDTKAPPTRDIYTKLTVGRCPTEALGKKVPKKERRRKAERAFPFFFLNLFPRRRRSGFSEMRRGPGFLSRFIPRRSPFQAQYCSIGTSCDLLPLDRFVSLLEGSLHWFPSGGAPAVVHFPPRCWGSRFPRLMETSYLM</sequence>
<dbReference type="EMBL" id="JAINUF010000018">
    <property type="protein sequence ID" value="KAJ8337545.1"/>
    <property type="molecule type" value="Genomic_DNA"/>
</dbReference>
<evidence type="ECO:0000256" key="1">
    <source>
        <dbReference type="SAM" id="MobiDB-lite"/>
    </source>
</evidence>
<evidence type="ECO:0000313" key="2">
    <source>
        <dbReference type="EMBL" id="KAJ8337545.1"/>
    </source>
</evidence>
<accession>A0A9Q1IEF7</accession>
<dbReference type="AlphaFoldDB" id="A0A9Q1IEF7"/>
<keyword evidence="3" id="KW-1185">Reference proteome</keyword>